<dbReference type="AlphaFoldDB" id="A0AAE0DE74"/>
<sequence>MHRLRFELVLVSPFAMAPTYCECKLNFTSSSCALNTGRG</sequence>
<evidence type="ECO:0000313" key="2">
    <source>
        <dbReference type="Proteomes" id="UP001281614"/>
    </source>
</evidence>
<proteinExistence type="predicted"/>
<comment type="caution">
    <text evidence="1">The sequence shown here is derived from an EMBL/GenBank/DDBJ whole genome shotgun (WGS) entry which is preliminary data.</text>
</comment>
<dbReference type="EMBL" id="VYYT01000005">
    <property type="protein sequence ID" value="KAK2779163.1"/>
    <property type="molecule type" value="Genomic_DNA"/>
</dbReference>
<dbReference type="Proteomes" id="UP001281614">
    <property type="component" value="Unassembled WGS sequence"/>
</dbReference>
<organism evidence="1 2">
    <name type="scientific">Colletotrichum kahawae</name>
    <name type="common">Coffee berry disease fungus</name>
    <dbReference type="NCBI Taxonomy" id="34407"/>
    <lineage>
        <taxon>Eukaryota</taxon>
        <taxon>Fungi</taxon>
        <taxon>Dikarya</taxon>
        <taxon>Ascomycota</taxon>
        <taxon>Pezizomycotina</taxon>
        <taxon>Sordariomycetes</taxon>
        <taxon>Hypocreomycetidae</taxon>
        <taxon>Glomerellales</taxon>
        <taxon>Glomerellaceae</taxon>
        <taxon>Colletotrichum</taxon>
        <taxon>Colletotrichum gloeosporioides species complex</taxon>
    </lineage>
</organism>
<keyword evidence="2" id="KW-1185">Reference proteome</keyword>
<evidence type="ECO:0000313" key="1">
    <source>
        <dbReference type="EMBL" id="KAK2779163.1"/>
    </source>
</evidence>
<name>A0AAE0DE74_COLKA</name>
<reference evidence="1" key="1">
    <citation type="submission" date="2023-02" db="EMBL/GenBank/DDBJ databases">
        <title>Colletotrichum kahawae CIFC_Que2 genome sequencing and assembly.</title>
        <authorList>
            <person name="Baroncelli R."/>
        </authorList>
    </citation>
    <scope>NUCLEOTIDE SEQUENCE</scope>
    <source>
        <strain evidence="1">CIFC_Que2</strain>
    </source>
</reference>
<protein>
    <submittedName>
        <fullName evidence="1">Uncharacterized protein</fullName>
    </submittedName>
</protein>
<accession>A0AAE0DE74</accession>
<gene>
    <name evidence="1" type="ORF">CKAH01_11422</name>
</gene>